<evidence type="ECO:0000313" key="7">
    <source>
        <dbReference type="EMBL" id="GGJ78429.1"/>
    </source>
</evidence>
<keyword evidence="4" id="KW-0482">Metalloprotease</keyword>
<dbReference type="InterPro" id="IPR001570">
    <property type="entry name" value="Peptidase_M4_C_domain"/>
</dbReference>
<keyword evidence="8" id="KW-1185">Reference proteome</keyword>
<dbReference type="InterPro" id="IPR050728">
    <property type="entry name" value="Zinc_Metalloprotease_M4"/>
</dbReference>
<dbReference type="Gene3D" id="1.10.390.10">
    <property type="entry name" value="Neutral Protease Domain 2"/>
    <property type="match status" value="1"/>
</dbReference>
<dbReference type="RefSeq" id="WP_189168386.1">
    <property type="nucleotide sequence ID" value="NZ_BMQB01000001.1"/>
</dbReference>
<comment type="caution">
    <text evidence="7">The sequence shown here is derived from an EMBL/GenBank/DDBJ whole genome shotgun (WGS) entry which is preliminary data.</text>
</comment>
<dbReference type="InterPro" id="IPR027268">
    <property type="entry name" value="Peptidase_M4/M1_CTD_sf"/>
</dbReference>
<dbReference type="GO" id="GO:0006508">
    <property type="term" value="P:proteolysis"/>
    <property type="evidence" value="ECO:0007669"/>
    <property type="project" value="UniProtKB-KW"/>
</dbReference>
<gene>
    <name evidence="7" type="ORF">GCM10010123_05520</name>
</gene>
<feature type="signal peptide" evidence="5">
    <location>
        <begin position="1"/>
        <end position="24"/>
    </location>
</feature>
<dbReference type="Proteomes" id="UP000649739">
    <property type="component" value="Unassembled WGS sequence"/>
</dbReference>
<dbReference type="PANTHER" id="PTHR33794:SF1">
    <property type="entry name" value="BACILLOLYSIN"/>
    <property type="match status" value="1"/>
</dbReference>
<dbReference type="PANTHER" id="PTHR33794">
    <property type="entry name" value="BACILLOLYSIN"/>
    <property type="match status" value="1"/>
</dbReference>
<feature type="domain" description="Peptidase M4 C-terminal" evidence="6">
    <location>
        <begin position="170"/>
        <end position="302"/>
    </location>
</feature>
<name>A0A8J3B716_9ACTN</name>
<dbReference type="SUPFAM" id="SSF55486">
    <property type="entry name" value="Metalloproteases ('zincins'), catalytic domain"/>
    <property type="match status" value="1"/>
</dbReference>
<sequence length="329" mass="34155">MYRSRLAAAALAAPLLLAAAPAAAAPPSTTTPAATRAALNRAVCDGANQRYSNHFCGQGVKVTRTEGSGPSGVKDVDAAYDFLGDLDRFYASVGGDFQQMLASDIGGKPTVGVSVRVCDSSGECPGGAWPTYYTGKHVVLNSGLFSDDTFAHEFTHGVQDHHGKLGDKTEALAVSEGIADILGELVDLTNGSADDTAAVRWKMGDGSPYGIYRDMDKPGLRKMPDRKGGQYWASDGNAVINAAVVEKAGFLIAEGETFNGQTVTGIGTAKSAALWYGVIKAMPARAQFKQLASTVRSVCAAHARDGVAGTTTADCGQVDKAVKATQLES</sequence>
<keyword evidence="1" id="KW-0645">Protease</keyword>
<keyword evidence="2" id="KW-0378">Hydrolase</keyword>
<proteinExistence type="predicted"/>
<evidence type="ECO:0000256" key="3">
    <source>
        <dbReference type="ARBA" id="ARBA00022833"/>
    </source>
</evidence>
<dbReference type="GO" id="GO:0004222">
    <property type="term" value="F:metalloendopeptidase activity"/>
    <property type="evidence" value="ECO:0007669"/>
    <property type="project" value="InterPro"/>
</dbReference>
<evidence type="ECO:0000256" key="2">
    <source>
        <dbReference type="ARBA" id="ARBA00022801"/>
    </source>
</evidence>
<accession>A0A8J3B716</accession>
<dbReference type="AlphaFoldDB" id="A0A8J3B716"/>
<evidence type="ECO:0000259" key="6">
    <source>
        <dbReference type="Pfam" id="PF02868"/>
    </source>
</evidence>
<evidence type="ECO:0000256" key="1">
    <source>
        <dbReference type="ARBA" id="ARBA00022670"/>
    </source>
</evidence>
<dbReference type="Pfam" id="PF02868">
    <property type="entry name" value="Peptidase_M4_C"/>
    <property type="match status" value="1"/>
</dbReference>
<reference evidence="7" key="2">
    <citation type="submission" date="2020-09" db="EMBL/GenBank/DDBJ databases">
        <authorList>
            <person name="Sun Q."/>
            <person name="Ohkuma M."/>
        </authorList>
    </citation>
    <scope>NUCLEOTIDE SEQUENCE</scope>
    <source>
        <strain evidence="7">JCM 3090</strain>
    </source>
</reference>
<keyword evidence="5" id="KW-0732">Signal</keyword>
<evidence type="ECO:0000256" key="4">
    <source>
        <dbReference type="ARBA" id="ARBA00023049"/>
    </source>
</evidence>
<keyword evidence="3" id="KW-0862">Zinc</keyword>
<feature type="chain" id="PRO_5035228895" description="Peptidase M4 C-terminal domain-containing protein" evidence="5">
    <location>
        <begin position="25"/>
        <end position="329"/>
    </location>
</feature>
<organism evidence="7 8">
    <name type="scientific">Pilimelia anulata</name>
    <dbReference type="NCBI Taxonomy" id="53371"/>
    <lineage>
        <taxon>Bacteria</taxon>
        <taxon>Bacillati</taxon>
        <taxon>Actinomycetota</taxon>
        <taxon>Actinomycetes</taxon>
        <taxon>Micromonosporales</taxon>
        <taxon>Micromonosporaceae</taxon>
        <taxon>Pilimelia</taxon>
    </lineage>
</organism>
<dbReference type="Gene3D" id="3.10.170.10">
    <property type="match status" value="1"/>
</dbReference>
<dbReference type="EMBL" id="BMQB01000001">
    <property type="protein sequence ID" value="GGJ78429.1"/>
    <property type="molecule type" value="Genomic_DNA"/>
</dbReference>
<evidence type="ECO:0000313" key="8">
    <source>
        <dbReference type="Proteomes" id="UP000649739"/>
    </source>
</evidence>
<evidence type="ECO:0000256" key="5">
    <source>
        <dbReference type="SAM" id="SignalP"/>
    </source>
</evidence>
<protein>
    <recommendedName>
        <fullName evidence="6">Peptidase M4 C-terminal domain-containing protein</fullName>
    </recommendedName>
</protein>
<reference evidence="7" key="1">
    <citation type="journal article" date="2014" name="Int. J. Syst. Evol. Microbiol.">
        <title>Complete genome sequence of Corynebacterium casei LMG S-19264T (=DSM 44701T), isolated from a smear-ripened cheese.</title>
        <authorList>
            <consortium name="US DOE Joint Genome Institute (JGI-PGF)"/>
            <person name="Walter F."/>
            <person name="Albersmeier A."/>
            <person name="Kalinowski J."/>
            <person name="Ruckert C."/>
        </authorList>
    </citation>
    <scope>NUCLEOTIDE SEQUENCE</scope>
    <source>
        <strain evidence="7">JCM 3090</strain>
    </source>
</reference>